<gene>
    <name evidence="7" type="ORF">POI8812_01467</name>
</gene>
<evidence type="ECO:0000256" key="5">
    <source>
        <dbReference type="ARBA" id="ARBA00023136"/>
    </source>
</evidence>
<dbReference type="EMBL" id="OMKW01000002">
    <property type="protein sequence ID" value="SPF29160.1"/>
    <property type="molecule type" value="Genomic_DNA"/>
</dbReference>
<comment type="similarity">
    <text evidence="2">Belongs to the TMEM86 family.</text>
</comment>
<dbReference type="Proteomes" id="UP000244932">
    <property type="component" value="Unassembled WGS sequence"/>
</dbReference>
<proteinExistence type="inferred from homology"/>
<reference evidence="7 8" key="1">
    <citation type="submission" date="2018-03" db="EMBL/GenBank/DDBJ databases">
        <authorList>
            <person name="Keele B.F."/>
        </authorList>
    </citation>
    <scope>NUCLEOTIDE SEQUENCE [LARGE SCALE GENOMIC DNA]</scope>
    <source>
        <strain evidence="7 8">CeCT 8812</strain>
    </source>
</reference>
<evidence type="ECO:0000256" key="3">
    <source>
        <dbReference type="ARBA" id="ARBA00022692"/>
    </source>
</evidence>
<sequence>MLIALGALSAICALCYGLYLVHQPNSALRTGVKVVPVTSLALISLLSAGPWMLTVALALGATGDLFLSRDGERAFLFGLAAFLLGHLGYVLLFVDLSGGGGLYLGQPWRILACAGLLALAIPILRRLWPHLGAMQAPVLVYVAVILAMGFAAFGLPDHGFLSLALIGALAFIASDAILGFELFVWPDTRGARRFSSTVLWFLYWSGQAMICAAILMA</sequence>
<dbReference type="PANTHER" id="PTHR31885:SF6">
    <property type="entry name" value="GH04784P"/>
    <property type="match status" value="1"/>
</dbReference>
<dbReference type="OrthoDB" id="345840at2"/>
<feature type="transmembrane region" description="Helical" evidence="6">
    <location>
        <begin position="41"/>
        <end position="62"/>
    </location>
</feature>
<keyword evidence="5 6" id="KW-0472">Membrane</keyword>
<accession>A0A2R8AAU9</accession>
<evidence type="ECO:0000256" key="1">
    <source>
        <dbReference type="ARBA" id="ARBA00004141"/>
    </source>
</evidence>
<feature type="transmembrane region" description="Helical" evidence="6">
    <location>
        <begin position="197"/>
        <end position="216"/>
    </location>
</feature>
<evidence type="ECO:0000313" key="8">
    <source>
        <dbReference type="Proteomes" id="UP000244932"/>
    </source>
</evidence>
<keyword evidence="4 6" id="KW-1133">Transmembrane helix</keyword>
<dbReference type="Pfam" id="PF07947">
    <property type="entry name" value="YhhN"/>
    <property type="match status" value="1"/>
</dbReference>
<evidence type="ECO:0000313" key="7">
    <source>
        <dbReference type="EMBL" id="SPF29160.1"/>
    </source>
</evidence>
<feature type="transmembrane region" description="Helical" evidence="6">
    <location>
        <begin position="136"/>
        <end position="155"/>
    </location>
</feature>
<name>A0A2R8AAU9_9RHOB</name>
<dbReference type="GO" id="GO:0016020">
    <property type="term" value="C:membrane"/>
    <property type="evidence" value="ECO:0007669"/>
    <property type="project" value="UniProtKB-SubCell"/>
</dbReference>
<dbReference type="GO" id="GO:0016787">
    <property type="term" value="F:hydrolase activity"/>
    <property type="evidence" value="ECO:0007669"/>
    <property type="project" value="TreeGrafter"/>
</dbReference>
<dbReference type="InterPro" id="IPR012506">
    <property type="entry name" value="TMEM86B-like"/>
</dbReference>
<dbReference type="RefSeq" id="WP_108781881.1">
    <property type="nucleotide sequence ID" value="NZ_OMKW01000002.1"/>
</dbReference>
<evidence type="ECO:0000256" key="4">
    <source>
        <dbReference type="ARBA" id="ARBA00022989"/>
    </source>
</evidence>
<feature type="transmembrane region" description="Helical" evidence="6">
    <location>
        <begin position="106"/>
        <end position="124"/>
    </location>
</feature>
<dbReference type="PANTHER" id="PTHR31885">
    <property type="entry name" value="GH04784P"/>
    <property type="match status" value="1"/>
</dbReference>
<evidence type="ECO:0008006" key="9">
    <source>
        <dbReference type="Google" id="ProtNLM"/>
    </source>
</evidence>
<comment type="subcellular location">
    <subcellularLocation>
        <location evidence="1">Membrane</location>
        <topology evidence="1">Multi-pass membrane protein</topology>
    </subcellularLocation>
</comment>
<keyword evidence="3 6" id="KW-0812">Transmembrane</keyword>
<protein>
    <recommendedName>
        <fullName evidence="9">YhhN-like protein</fullName>
    </recommendedName>
</protein>
<evidence type="ECO:0000256" key="2">
    <source>
        <dbReference type="ARBA" id="ARBA00007375"/>
    </source>
</evidence>
<feature type="transmembrane region" description="Helical" evidence="6">
    <location>
        <begin position="161"/>
        <end position="185"/>
    </location>
</feature>
<feature type="transmembrane region" description="Helical" evidence="6">
    <location>
        <begin position="74"/>
        <end position="94"/>
    </location>
</feature>
<evidence type="ECO:0000256" key="6">
    <source>
        <dbReference type="SAM" id="Phobius"/>
    </source>
</evidence>
<organism evidence="7 8">
    <name type="scientific">Pontivivens insulae</name>
    <dbReference type="NCBI Taxonomy" id="1639689"/>
    <lineage>
        <taxon>Bacteria</taxon>
        <taxon>Pseudomonadati</taxon>
        <taxon>Pseudomonadota</taxon>
        <taxon>Alphaproteobacteria</taxon>
        <taxon>Rhodobacterales</taxon>
        <taxon>Paracoccaceae</taxon>
        <taxon>Pontivivens</taxon>
    </lineage>
</organism>
<keyword evidence="8" id="KW-1185">Reference proteome</keyword>
<dbReference type="AlphaFoldDB" id="A0A2R8AAU9"/>